<dbReference type="SUPFAM" id="SSF101898">
    <property type="entry name" value="NHL repeat"/>
    <property type="match status" value="1"/>
</dbReference>
<dbReference type="PANTHER" id="PTHR24104">
    <property type="entry name" value="E3 UBIQUITIN-PROTEIN LIGASE NHLRC1-RELATED"/>
    <property type="match status" value="1"/>
</dbReference>
<evidence type="ECO:0000256" key="1">
    <source>
        <dbReference type="ARBA" id="ARBA00022737"/>
    </source>
</evidence>
<feature type="chain" id="PRO_5045908670" description="NHL repeat-containing protein" evidence="3">
    <location>
        <begin position="38"/>
        <end position="436"/>
    </location>
</feature>
<gene>
    <name evidence="4" type="ORF">GCM10009788_04340</name>
</gene>
<dbReference type="InterPro" id="IPR001258">
    <property type="entry name" value="NHL_repeat"/>
</dbReference>
<evidence type="ECO:0000313" key="5">
    <source>
        <dbReference type="Proteomes" id="UP001500842"/>
    </source>
</evidence>
<dbReference type="Gene3D" id="2.120.10.30">
    <property type="entry name" value="TolB, C-terminal domain"/>
    <property type="match status" value="2"/>
</dbReference>
<evidence type="ECO:0000256" key="2">
    <source>
        <dbReference type="PROSITE-ProRule" id="PRU00504"/>
    </source>
</evidence>
<dbReference type="InterPro" id="IPR006311">
    <property type="entry name" value="TAT_signal"/>
</dbReference>
<dbReference type="EMBL" id="BAAAOR010000004">
    <property type="protein sequence ID" value="GAA1504176.1"/>
    <property type="molecule type" value="Genomic_DNA"/>
</dbReference>
<dbReference type="Proteomes" id="UP001500842">
    <property type="component" value="Unassembled WGS sequence"/>
</dbReference>
<dbReference type="InterPro" id="IPR050952">
    <property type="entry name" value="TRIM-NHL_E3_ligases"/>
</dbReference>
<dbReference type="InterPro" id="IPR011042">
    <property type="entry name" value="6-blade_b-propeller_TolB-like"/>
</dbReference>
<dbReference type="PANTHER" id="PTHR24104:SF25">
    <property type="entry name" value="PROTEIN LIN-41"/>
    <property type="match status" value="1"/>
</dbReference>
<comment type="caution">
    <text evidence="4">The sequence shown here is derived from an EMBL/GenBank/DDBJ whole genome shotgun (WGS) entry which is preliminary data.</text>
</comment>
<evidence type="ECO:0008006" key="6">
    <source>
        <dbReference type="Google" id="ProtNLM"/>
    </source>
</evidence>
<evidence type="ECO:0000256" key="3">
    <source>
        <dbReference type="SAM" id="SignalP"/>
    </source>
</evidence>
<keyword evidence="5" id="KW-1185">Reference proteome</keyword>
<dbReference type="PROSITE" id="PS51125">
    <property type="entry name" value="NHL"/>
    <property type="match status" value="1"/>
</dbReference>
<keyword evidence="1" id="KW-0677">Repeat</keyword>
<organism evidence="4 5">
    <name type="scientific">Nocardioides humi</name>
    <dbReference type="NCBI Taxonomy" id="449461"/>
    <lineage>
        <taxon>Bacteria</taxon>
        <taxon>Bacillati</taxon>
        <taxon>Actinomycetota</taxon>
        <taxon>Actinomycetes</taxon>
        <taxon>Propionibacteriales</taxon>
        <taxon>Nocardioidaceae</taxon>
        <taxon>Nocardioides</taxon>
    </lineage>
</organism>
<protein>
    <recommendedName>
        <fullName evidence="6">NHL repeat-containing protein</fullName>
    </recommendedName>
</protein>
<sequence length="436" mass="44284">MTSPTSTAGRVGVLAAGASAALAMTLSAVVTPVPAQAVVPAAAEVPARAAAGWRLVGAWDVAAWSPRLAVSPTGDVWVSQPYPGRLVRYSAAGAQLASFPAPSGVAPAMDVDAAGNVHLVGWNDEATDAVQVLSPGGAVVRSYAPFGPAGGPHGDVDLDPTDIGLDPAGNAFLVESDLRAGWHDEFLAKYDATGHRLWKRGSTTAGGIMAEQTEVVAGAGGTSYVASPAADRIVVHDASGNVAGGFGQLGGEPGRFSTPVGLAFSPSGTIAVVDGTDRVQEFAADGTYLATLVTPHGDNDDVDFSADGSTMYVLGDGQVLRYQRTGGAGVVGKKVKAAGKKATLKLTCPATAVSGCVGKARLQQKVRKGRKKVEVTVARGAYALPAGASAKVKVRLTKAGRAALRGRRVVKVTITLSPQVGGQPVTVKGKLVRRKR</sequence>
<feature type="repeat" description="NHL" evidence="2">
    <location>
        <begin position="246"/>
        <end position="285"/>
    </location>
</feature>
<reference evidence="4 5" key="1">
    <citation type="journal article" date="2019" name="Int. J. Syst. Evol. Microbiol.">
        <title>The Global Catalogue of Microorganisms (GCM) 10K type strain sequencing project: providing services to taxonomists for standard genome sequencing and annotation.</title>
        <authorList>
            <consortium name="The Broad Institute Genomics Platform"/>
            <consortium name="The Broad Institute Genome Sequencing Center for Infectious Disease"/>
            <person name="Wu L."/>
            <person name="Ma J."/>
        </authorList>
    </citation>
    <scope>NUCLEOTIDE SEQUENCE [LARGE SCALE GENOMIC DNA]</scope>
    <source>
        <strain evidence="4 5">JCM 14942</strain>
    </source>
</reference>
<name>A0ABN1ZTB5_9ACTN</name>
<dbReference type="PROSITE" id="PS51318">
    <property type="entry name" value="TAT"/>
    <property type="match status" value="1"/>
</dbReference>
<feature type="signal peptide" evidence="3">
    <location>
        <begin position="1"/>
        <end position="37"/>
    </location>
</feature>
<proteinExistence type="predicted"/>
<keyword evidence="3" id="KW-0732">Signal</keyword>
<evidence type="ECO:0000313" key="4">
    <source>
        <dbReference type="EMBL" id="GAA1504176.1"/>
    </source>
</evidence>
<dbReference type="RefSeq" id="WP_141005887.1">
    <property type="nucleotide sequence ID" value="NZ_BAAAOR010000004.1"/>
</dbReference>
<accession>A0ABN1ZTB5</accession>